<name>A0A0N7KNY2_ORYSJ</name>
<dbReference type="SMR" id="A0A0N7KNY2"/>
<reference evidence="2 3" key="2">
    <citation type="journal article" date="2013" name="Plant Cell Physiol.">
        <title>Rice Annotation Project Database (RAP-DB): an integrative and interactive database for rice genomics.</title>
        <authorList>
            <person name="Sakai H."/>
            <person name="Lee S.S."/>
            <person name="Tanaka T."/>
            <person name="Numa H."/>
            <person name="Kim J."/>
            <person name="Kawahara Y."/>
            <person name="Wakimoto H."/>
            <person name="Yang C.C."/>
            <person name="Iwamoto M."/>
            <person name="Abe T."/>
            <person name="Yamada Y."/>
            <person name="Muto A."/>
            <person name="Inokuchi H."/>
            <person name="Ikemura T."/>
            <person name="Matsumoto T."/>
            <person name="Sasaki T."/>
            <person name="Itoh T."/>
        </authorList>
    </citation>
    <scope>NUCLEOTIDE SEQUENCE [LARGE SCALE GENOMIC DNA]</scope>
    <source>
        <strain evidence="3">cv. Nipponbare</strain>
    </source>
</reference>
<proteinExistence type="predicted"/>
<feature type="region of interest" description="Disordered" evidence="1">
    <location>
        <begin position="1"/>
        <end position="95"/>
    </location>
</feature>
<dbReference type="InParanoid" id="A0A0N7KNY2"/>
<organism evidence="2 3">
    <name type="scientific">Oryza sativa subsp. japonica</name>
    <name type="common">Rice</name>
    <dbReference type="NCBI Taxonomy" id="39947"/>
    <lineage>
        <taxon>Eukaryota</taxon>
        <taxon>Viridiplantae</taxon>
        <taxon>Streptophyta</taxon>
        <taxon>Embryophyta</taxon>
        <taxon>Tracheophyta</taxon>
        <taxon>Spermatophyta</taxon>
        <taxon>Magnoliopsida</taxon>
        <taxon>Liliopsida</taxon>
        <taxon>Poales</taxon>
        <taxon>Poaceae</taxon>
        <taxon>BOP clade</taxon>
        <taxon>Oryzoideae</taxon>
        <taxon>Oryzeae</taxon>
        <taxon>Oryzinae</taxon>
        <taxon>Oryza</taxon>
        <taxon>Oryza sativa</taxon>
    </lineage>
</organism>
<reference evidence="2 3" key="3">
    <citation type="journal article" date="2013" name="Rice">
        <title>Improvement of the Oryza sativa Nipponbare reference genome using next generation sequence and optical map data.</title>
        <authorList>
            <person name="Kawahara Y."/>
            <person name="de la Bastide M."/>
            <person name="Hamilton J.P."/>
            <person name="Kanamori H."/>
            <person name="McCombie W.R."/>
            <person name="Ouyang S."/>
            <person name="Schwartz D.C."/>
            <person name="Tanaka T."/>
            <person name="Wu J."/>
            <person name="Zhou S."/>
            <person name="Childs K.L."/>
            <person name="Davidson R.M."/>
            <person name="Lin H."/>
            <person name="Quesada-Ocampo L."/>
            <person name="Vaillancourt B."/>
            <person name="Sakai H."/>
            <person name="Lee S.S."/>
            <person name="Kim J."/>
            <person name="Numa H."/>
            <person name="Itoh T."/>
            <person name="Buell C.R."/>
            <person name="Matsumoto T."/>
        </authorList>
    </citation>
    <scope>NUCLEOTIDE SEQUENCE [LARGE SCALE GENOMIC DNA]</scope>
    <source>
        <strain evidence="3">cv. Nipponbare</strain>
    </source>
</reference>
<protein>
    <submittedName>
        <fullName evidence="2">Os07g0644500 protein</fullName>
    </submittedName>
</protein>
<sequence>MDGDPPGGEDGESAVQRGWRPPGRPLAPAGSPGRPAPAAREAIPRPARPANPRRAQDRQLMATAAHAGSSQAGTDSNPLDGAEAFGYHPDFEWTK</sequence>
<feature type="compositionally biased region" description="Acidic residues" evidence="1">
    <location>
        <begin position="1"/>
        <end position="12"/>
    </location>
</feature>
<dbReference type="Proteomes" id="UP000059680">
    <property type="component" value="Chromosome 7"/>
</dbReference>
<accession>A0A0N7KNY2</accession>
<feature type="compositionally biased region" description="Polar residues" evidence="1">
    <location>
        <begin position="68"/>
        <end position="77"/>
    </location>
</feature>
<evidence type="ECO:0000313" key="3">
    <source>
        <dbReference type="Proteomes" id="UP000059680"/>
    </source>
</evidence>
<dbReference type="PaxDb" id="39947-A0A0N7KNY2"/>
<reference evidence="3" key="1">
    <citation type="journal article" date="2005" name="Nature">
        <title>The map-based sequence of the rice genome.</title>
        <authorList>
            <consortium name="International rice genome sequencing project (IRGSP)"/>
            <person name="Matsumoto T."/>
            <person name="Wu J."/>
            <person name="Kanamori H."/>
            <person name="Katayose Y."/>
            <person name="Fujisawa M."/>
            <person name="Namiki N."/>
            <person name="Mizuno H."/>
            <person name="Yamamoto K."/>
            <person name="Antonio B.A."/>
            <person name="Baba T."/>
            <person name="Sakata K."/>
            <person name="Nagamura Y."/>
            <person name="Aoki H."/>
            <person name="Arikawa K."/>
            <person name="Arita K."/>
            <person name="Bito T."/>
            <person name="Chiden Y."/>
            <person name="Fujitsuka N."/>
            <person name="Fukunaka R."/>
            <person name="Hamada M."/>
            <person name="Harada C."/>
            <person name="Hayashi A."/>
            <person name="Hijishita S."/>
            <person name="Honda M."/>
            <person name="Hosokawa S."/>
            <person name="Ichikawa Y."/>
            <person name="Idonuma A."/>
            <person name="Iijima M."/>
            <person name="Ikeda M."/>
            <person name="Ikeno M."/>
            <person name="Ito K."/>
            <person name="Ito S."/>
            <person name="Ito T."/>
            <person name="Ito Y."/>
            <person name="Ito Y."/>
            <person name="Iwabuchi A."/>
            <person name="Kamiya K."/>
            <person name="Karasawa W."/>
            <person name="Kurita K."/>
            <person name="Katagiri S."/>
            <person name="Kikuta A."/>
            <person name="Kobayashi H."/>
            <person name="Kobayashi N."/>
            <person name="Machita K."/>
            <person name="Maehara T."/>
            <person name="Masukawa M."/>
            <person name="Mizubayashi T."/>
            <person name="Mukai Y."/>
            <person name="Nagasaki H."/>
            <person name="Nagata Y."/>
            <person name="Naito S."/>
            <person name="Nakashima M."/>
            <person name="Nakama Y."/>
            <person name="Nakamichi Y."/>
            <person name="Nakamura M."/>
            <person name="Meguro A."/>
            <person name="Negishi M."/>
            <person name="Ohta I."/>
            <person name="Ohta T."/>
            <person name="Okamoto M."/>
            <person name="Ono N."/>
            <person name="Saji S."/>
            <person name="Sakaguchi M."/>
            <person name="Sakai K."/>
            <person name="Shibata M."/>
            <person name="Shimokawa T."/>
            <person name="Song J."/>
            <person name="Takazaki Y."/>
            <person name="Terasawa K."/>
            <person name="Tsugane M."/>
            <person name="Tsuji K."/>
            <person name="Ueda S."/>
            <person name="Waki K."/>
            <person name="Yamagata H."/>
            <person name="Yamamoto M."/>
            <person name="Yamamoto S."/>
            <person name="Yamane H."/>
            <person name="Yoshiki S."/>
            <person name="Yoshihara R."/>
            <person name="Yukawa K."/>
            <person name="Zhong H."/>
            <person name="Yano M."/>
            <person name="Yuan Q."/>
            <person name="Ouyang S."/>
            <person name="Liu J."/>
            <person name="Jones K.M."/>
            <person name="Gansberger K."/>
            <person name="Moffat K."/>
            <person name="Hill J."/>
            <person name="Bera J."/>
            <person name="Fadrosh D."/>
            <person name="Jin S."/>
            <person name="Johri S."/>
            <person name="Kim M."/>
            <person name="Overton L."/>
            <person name="Reardon M."/>
            <person name="Tsitrin T."/>
            <person name="Vuong H."/>
            <person name="Weaver B."/>
            <person name="Ciecko A."/>
            <person name="Tallon L."/>
            <person name="Jackson J."/>
            <person name="Pai G."/>
            <person name="Aken S.V."/>
            <person name="Utterback T."/>
            <person name="Reidmuller S."/>
            <person name="Feldblyum T."/>
            <person name="Hsiao J."/>
            <person name="Zismann V."/>
            <person name="Iobst S."/>
            <person name="de Vazeille A.R."/>
            <person name="Buell C.R."/>
            <person name="Ying K."/>
            <person name="Li Y."/>
            <person name="Lu T."/>
            <person name="Huang Y."/>
            <person name="Zhao Q."/>
            <person name="Feng Q."/>
            <person name="Zhang L."/>
            <person name="Zhu J."/>
            <person name="Weng Q."/>
            <person name="Mu J."/>
            <person name="Lu Y."/>
            <person name="Fan D."/>
            <person name="Liu Y."/>
            <person name="Guan J."/>
            <person name="Zhang Y."/>
            <person name="Yu S."/>
            <person name="Liu X."/>
            <person name="Zhang Y."/>
            <person name="Hong G."/>
            <person name="Han B."/>
            <person name="Choisne N."/>
            <person name="Demange N."/>
            <person name="Orjeda G."/>
            <person name="Samain S."/>
            <person name="Cattolico L."/>
            <person name="Pelletier E."/>
            <person name="Couloux A."/>
            <person name="Segurens B."/>
            <person name="Wincker P."/>
            <person name="D'Hont A."/>
            <person name="Scarpelli C."/>
            <person name="Weissenbach J."/>
            <person name="Salanoubat M."/>
            <person name="Quetier F."/>
            <person name="Yu Y."/>
            <person name="Kim H.R."/>
            <person name="Rambo T."/>
            <person name="Currie J."/>
            <person name="Collura K."/>
            <person name="Luo M."/>
            <person name="Yang T."/>
            <person name="Ammiraju J.S.S."/>
            <person name="Engler F."/>
            <person name="Soderlund C."/>
            <person name="Wing R.A."/>
            <person name="Palmer L.E."/>
            <person name="de la Bastide M."/>
            <person name="Spiegel L."/>
            <person name="Nascimento L."/>
            <person name="Zutavern T."/>
            <person name="O'Shaughnessy A."/>
            <person name="Dike S."/>
            <person name="Dedhia N."/>
            <person name="Preston R."/>
            <person name="Balija V."/>
            <person name="McCombie W.R."/>
            <person name="Chow T."/>
            <person name="Chen H."/>
            <person name="Chung M."/>
            <person name="Chen C."/>
            <person name="Shaw J."/>
            <person name="Wu H."/>
            <person name="Hsiao K."/>
            <person name="Chao Y."/>
            <person name="Chu M."/>
            <person name="Cheng C."/>
            <person name="Hour A."/>
            <person name="Lee P."/>
            <person name="Lin S."/>
            <person name="Lin Y."/>
            <person name="Liou J."/>
            <person name="Liu S."/>
            <person name="Hsing Y."/>
            <person name="Raghuvanshi S."/>
            <person name="Mohanty A."/>
            <person name="Bharti A.K."/>
            <person name="Gaur A."/>
            <person name="Gupta V."/>
            <person name="Kumar D."/>
            <person name="Ravi V."/>
            <person name="Vij S."/>
            <person name="Kapur A."/>
            <person name="Khurana P."/>
            <person name="Khurana P."/>
            <person name="Khurana J.P."/>
            <person name="Tyagi A.K."/>
            <person name="Gaikwad K."/>
            <person name="Singh A."/>
            <person name="Dalal V."/>
            <person name="Srivastava S."/>
            <person name="Dixit A."/>
            <person name="Pal A.K."/>
            <person name="Ghazi I.A."/>
            <person name="Yadav M."/>
            <person name="Pandit A."/>
            <person name="Bhargava A."/>
            <person name="Sureshbabu K."/>
            <person name="Batra K."/>
            <person name="Sharma T.R."/>
            <person name="Mohapatra T."/>
            <person name="Singh N.K."/>
            <person name="Messing J."/>
            <person name="Nelson A.B."/>
            <person name="Fuks G."/>
            <person name="Kavchok S."/>
            <person name="Keizer G."/>
            <person name="Linton E."/>
            <person name="Llaca V."/>
            <person name="Song R."/>
            <person name="Tanyolac B."/>
            <person name="Young S."/>
            <person name="Ho-Il K."/>
            <person name="Hahn J.H."/>
            <person name="Sangsakoo G."/>
            <person name="Vanavichit A."/>
            <person name="de Mattos Luiz.A.T."/>
            <person name="Zimmer P.D."/>
            <person name="Malone G."/>
            <person name="Dellagostin O."/>
            <person name="de Oliveira A.C."/>
            <person name="Bevan M."/>
            <person name="Bancroft I."/>
            <person name="Minx P."/>
            <person name="Cordum H."/>
            <person name="Wilson R."/>
            <person name="Cheng Z."/>
            <person name="Jin W."/>
            <person name="Jiang J."/>
            <person name="Leong S.A."/>
            <person name="Iwama H."/>
            <person name="Gojobori T."/>
            <person name="Itoh T."/>
            <person name="Niimura Y."/>
            <person name="Fujii Y."/>
            <person name="Habara T."/>
            <person name="Sakai H."/>
            <person name="Sato Y."/>
            <person name="Wilson G."/>
            <person name="Kumar K."/>
            <person name="McCouch S."/>
            <person name="Juretic N."/>
            <person name="Hoen D."/>
            <person name="Wright S."/>
            <person name="Bruskiewich R."/>
            <person name="Bureau T."/>
            <person name="Miyao A."/>
            <person name="Hirochika H."/>
            <person name="Nishikawa T."/>
            <person name="Kadowaki K."/>
            <person name="Sugiura M."/>
            <person name="Burr B."/>
            <person name="Sasaki T."/>
        </authorList>
    </citation>
    <scope>NUCLEOTIDE SEQUENCE [LARGE SCALE GENOMIC DNA]</scope>
    <source>
        <strain evidence="3">cv. Nipponbare</strain>
    </source>
</reference>
<evidence type="ECO:0000313" key="2">
    <source>
        <dbReference type="EMBL" id="BAT02890.1"/>
    </source>
</evidence>
<evidence type="ECO:0000256" key="1">
    <source>
        <dbReference type="SAM" id="MobiDB-lite"/>
    </source>
</evidence>
<dbReference type="AlphaFoldDB" id="A0A0N7KNY2"/>
<keyword evidence="3" id="KW-1185">Reference proteome</keyword>
<feature type="compositionally biased region" description="Low complexity" evidence="1">
    <location>
        <begin position="17"/>
        <end position="53"/>
    </location>
</feature>
<dbReference type="EMBL" id="AP014963">
    <property type="protein sequence ID" value="BAT02890.1"/>
    <property type="molecule type" value="Genomic_DNA"/>
</dbReference>
<gene>
    <name evidence="2" type="ordered locus">Os07g0644500</name>
    <name evidence="2" type="ORF">OSNPB_070644500</name>
</gene>